<dbReference type="EMBL" id="UINC01049081">
    <property type="protein sequence ID" value="SVB60421.1"/>
    <property type="molecule type" value="Genomic_DNA"/>
</dbReference>
<dbReference type="InterPro" id="IPR037524">
    <property type="entry name" value="PA14/GLEYA"/>
</dbReference>
<evidence type="ECO:0000256" key="1">
    <source>
        <dbReference type="ARBA" id="ARBA00022729"/>
    </source>
</evidence>
<gene>
    <name evidence="3" type="ORF">METZ01_LOCUS213275</name>
</gene>
<dbReference type="PANTHER" id="PTHR46769:SF2">
    <property type="entry name" value="FIBROCYSTIN-L ISOFORM 2 PRECURSOR-RELATED"/>
    <property type="match status" value="1"/>
</dbReference>
<dbReference type="AlphaFoldDB" id="A0A382FEL7"/>
<evidence type="ECO:0000313" key="3">
    <source>
        <dbReference type="EMBL" id="SVB60421.1"/>
    </source>
</evidence>
<name>A0A382FEL7_9ZZZZ</name>
<sequence length="530" mass="55046">DGSYITTTANLGSFAAGDAVSVRFVALYDDCATGTNPNWVVAGVSSDQMVMSSVPGSANLEVVLFKRADALSGEKLSVNGTDVAATVETDGSTITIAGTATDVMPGIATATVSYNGQSHSWTFTVPERPIDNGDGTITYKGHLAWEWWDGINGGHPMTLLTDNSRYPDQPSGATFAPVFATRTALAGGFDGDGRESYGGRMSGILTAPETGTYRFYLASDDNSLLSISTDADPANLVKVAEQTSCCNDFTLADGGLSGTVDLVAGNQYYVEALQKEGGGGDWLTVAWRLPSEDIDDVPAGGNSNRTKNSIPGEYFTGTLAVPALPALSASVSPGNNAVDIAPESTITLNVSEGATTLDVASVSISLNGTKLEHTVAEGTWSRTISIVSQGGKTYSITAATGKLGGGSQNAITATLTDSAGTVTTIESSFRVKSYHVVDMATGVTYIEAEDFNYDGGSYKTLAEVGTGGSYDGLGAVTGIDFNNSGNASELYRVIPGNHPGMADSSWDSGRSGFSMEVDFKMGWNDDGDWY</sequence>
<protein>
    <recommendedName>
        <fullName evidence="2">PA14 domain-containing protein</fullName>
    </recommendedName>
</protein>
<feature type="non-terminal residue" evidence="3">
    <location>
        <position position="530"/>
    </location>
</feature>
<dbReference type="SMART" id="SM00758">
    <property type="entry name" value="PA14"/>
    <property type="match status" value="1"/>
</dbReference>
<dbReference type="PANTHER" id="PTHR46769">
    <property type="entry name" value="POLYCYSTIC KIDNEY AND HEPATIC DISEASE 1 (AUTOSOMAL RECESSIVE)-LIKE 1"/>
    <property type="match status" value="1"/>
</dbReference>
<organism evidence="3">
    <name type="scientific">marine metagenome</name>
    <dbReference type="NCBI Taxonomy" id="408172"/>
    <lineage>
        <taxon>unclassified sequences</taxon>
        <taxon>metagenomes</taxon>
        <taxon>ecological metagenomes</taxon>
    </lineage>
</organism>
<evidence type="ECO:0000259" key="2">
    <source>
        <dbReference type="PROSITE" id="PS51820"/>
    </source>
</evidence>
<accession>A0A382FEL7</accession>
<feature type="non-terminal residue" evidence="3">
    <location>
        <position position="1"/>
    </location>
</feature>
<proteinExistence type="predicted"/>
<reference evidence="3" key="1">
    <citation type="submission" date="2018-05" db="EMBL/GenBank/DDBJ databases">
        <authorList>
            <person name="Lanie J.A."/>
            <person name="Ng W.-L."/>
            <person name="Kazmierczak K.M."/>
            <person name="Andrzejewski T.M."/>
            <person name="Davidsen T.M."/>
            <person name="Wayne K.J."/>
            <person name="Tettelin H."/>
            <person name="Glass J.I."/>
            <person name="Rusch D."/>
            <person name="Podicherti R."/>
            <person name="Tsui H.-C.T."/>
            <person name="Winkler M.E."/>
        </authorList>
    </citation>
    <scope>NUCLEOTIDE SEQUENCE</scope>
</reference>
<dbReference type="SUPFAM" id="SSF56988">
    <property type="entry name" value="Anthrax protective antigen"/>
    <property type="match status" value="1"/>
</dbReference>
<keyword evidence="1" id="KW-0732">Signal</keyword>
<feature type="domain" description="PA14" evidence="2">
    <location>
        <begin position="138"/>
        <end position="301"/>
    </location>
</feature>
<dbReference type="InterPro" id="IPR052387">
    <property type="entry name" value="Fibrocystin"/>
</dbReference>
<dbReference type="InterPro" id="IPR011658">
    <property type="entry name" value="PA14_dom"/>
</dbReference>
<dbReference type="PROSITE" id="PS51820">
    <property type="entry name" value="PA14"/>
    <property type="match status" value="1"/>
</dbReference>
<dbReference type="Pfam" id="PF07691">
    <property type="entry name" value="PA14"/>
    <property type="match status" value="1"/>
</dbReference>